<comment type="catalytic activity">
    <reaction evidence="1">
        <text>ATP + protein L-histidine = ADP + protein N-phospho-L-histidine.</text>
        <dbReference type="EC" id="2.7.13.3"/>
    </reaction>
</comment>
<dbReference type="Proteomes" id="UP001597216">
    <property type="component" value="Unassembled WGS sequence"/>
</dbReference>
<dbReference type="Gene3D" id="1.10.287.130">
    <property type="match status" value="1"/>
</dbReference>
<accession>A0ABW3T390</accession>
<dbReference type="PRINTS" id="PR00344">
    <property type="entry name" value="BCTRLSENSOR"/>
</dbReference>
<sequence>MSPPAPPRITAEHLAALSHEFRTPLNGVLGMARLLEGTGLTDEQRTYVAALRESGQHLLGLVNDVLDFAKLGAGKVELVPAEFEVEDLLRGVCELMAPRAQEKGLEVAWAAPAGLGRAFADEGRLRQVLLNFAGNAIKFTPKGGVLVHAEVTGPDRLRLTVEDTGPGVAEADREKIFEAFGQADPVHDGVQLGGAGLGLAIVRTLAQTMGGEAGVGSAPGGGAAFWIEITAPLTPANTDDSLAGRRVAVACANPVTALAAEMQLSACGAQASLHETLEALPAEAEVVLIDHALAGSAPPDDRPALVLLNPEERGRIADYRAAGYAGYLIKPLRRASLAERVQAALGQDAARHAAEDERVAPAAAPGARILLVEDNPINALLARTLLTREGCKVDHATGGDEALAALAVGAYDLILMDMRMPGMSGLEATRRLRAQGVATPVVALTANAFEDDRHACLDAGMDDFLVKPLSADALRGVLARLARGGWTPTTDHAKVS</sequence>
<dbReference type="Pfam" id="PF00072">
    <property type="entry name" value="Response_reg"/>
    <property type="match status" value="1"/>
</dbReference>
<dbReference type="CDD" id="cd00082">
    <property type="entry name" value="HisKA"/>
    <property type="match status" value="1"/>
</dbReference>
<dbReference type="CDD" id="cd17546">
    <property type="entry name" value="REC_hyHK_CKI1_RcsC-like"/>
    <property type="match status" value="1"/>
</dbReference>
<dbReference type="PROSITE" id="PS50110">
    <property type="entry name" value="RESPONSE_REGULATORY"/>
    <property type="match status" value="1"/>
</dbReference>
<evidence type="ECO:0000256" key="3">
    <source>
        <dbReference type="ARBA" id="ARBA00022553"/>
    </source>
</evidence>
<dbReference type="SMART" id="SM00387">
    <property type="entry name" value="HATPase_c"/>
    <property type="match status" value="1"/>
</dbReference>
<feature type="domain" description="Response regulatory" evidence="6">
    <location>
        <begin position="368"/>
        <end position="482"/>
    </location>
</feature>
<dbReference type="InterPro" id="IPR001789">
    <property type="entry name" value="Sig_transdc_resp-reg_receiver"/>
</dbReference>
<dbReference type="PANTHER" id="PTHR45339:SF5">
    <property type="entry name" value="HISTIDINE KINASE"/>
    <property type="match status" value="1"/>
</dbReference>
<evidence type="ECO:0000256" key="2">
    <source>
        <dbReference type="ARBA" id="ARBA00012438"/>
    </source>
</evidence>
<gene>
    <name evidence="7" type="ORF">ACFQ27_12760</name>
</gene>
<keyword evidence="3 4" id="KW-0597">Phosphoprotein</keyword>
<proteinExistence type="predicted"/>
<dbReference type="RefSeq" id="WP_374343770.1">
    <property type="nucleotide sequence ID" value="NZ_JBHTLQ010000027.1"/>
</dbReference>
<protein>
    <recommendedName>
        <fullName evidence="2">histidine kinase</fullName>
        <ecNumber evidence="2">2.7.13.3</ecNumber>
    </recommendedName>
</protein>
<dbReference type="SUPFAM" id="SSF52172">
    <property type="entry name" value="CheY-like"/>
    <property type="match status" value="2"/>
</dbReference>
<evidence type="ECO:0000313" key="7">
    <source>
        <dbReference type="EMBL" id="MFD1191453.1"/>
    </source>
</evidence>
<name>A0ABW3T390_9CAUL</name>
<dbReference type="Gene3D" id="3.40.50.2300">
    <property type="match status" value="1"/>
</dbReference>
<dbReference type="Pfam" id="PF02518">
    <property type="entry name" value="HATPase_c"/>
    <property type="match status" value="1"/>
</dbReference>
<keyword evidence="8" id="KW-1185">Reference proteome</keyword>
<dbReference type="SUPFAM" id="SSF47384">
    <property type="entry name" value="Homodimeric domain of signal transducing histidine kinase"/>
    <property type="match status" value="1"/>
</dbReference>
<dbReference type="InterPro" id="IPR004358">
    <property type="entry name" value="Sig_transdc_His_kin-like_C"/>
</dbReference>
<dbReference type="PROSITE" id="PS50109">
    <property type="entry name" value="HIS_KIN"/>
    <property type="match status" value="1"/>
</dbReference>
<feature type="domain" description="Histidine kinase" evidence="5">
    <location>
        <begin position="16"/>
        <end position="233"/>
    </location>
</feature>
<evidence type="ECO:0000256" key="4">
    <source>
        <dbReference type="PROSITE-ProRule" id="PRU00169"/>
    </source>
</evidence>
<dbReference type="EC" id="2.7.13.3" evidence="2"/>
<evidence type="ECO:0000259" key="6">
    <source>
        <dbReference type="PROSITE" id="PS50110"/>
    </source>
</evidence>
<dbReference type="Pfam" id="PF00512">
    <property type="entry name" value="HisKA"/>
    <property type="match status" value="1"/>
</dbReference>
<dbReference type="SUPFAM" id="SSF55874">
    <property type="entry name" value="ATPase domain of HSP90 chaperone/DNA topoisomerase II/histidine kinase"/>
    <property type="match status" value="1"/>
</dbReference>
<evidence type="ECO:0000256" key="1">
    <source>
        <dbReference type="ARBA" id="ARBA00000085"/>
    </source>
</evidence>
<organism evidence="7 8">
    <name type="scientific">Phenylobacterium conjunctum</name>
    <dbReference type="NCBI Taxonomy" id="1298959"/>
    <lineage>
        <taxon>Bacteria</taxon>
        <taxon>Pseudomonadati</taxon>
        <taxon>Pseudomonadota</taxon>
        <taxon>Alphaproteobacteria</taxon>
        <taxon>Caulobacterales</taxon>
        <taxon>Caulobacteraceae</taxon>
        <taxon>Phenylobacterium</taxon>
    </lineage>
</organism>
<feature type="modified residue" description="4-aspartylphosphate" evidence="4">
    <location>
        <position position="417"/>
    </location>
</feature>
<dbReference type="SMART" id="SM00388">
    <property type="entry name" value="HisKA"/>
    <property type="match status" value="1"/>
</dbReference>
<dbReference type="SMART" id="SM00448">
    <property type="entry name" value="REC"/>
    <property type="match status" value="1"/>
</dbReference>
<dbReference type="InterPro" id="IPR036890">
    <property type="entry name" value="HATPase_C_sf"/>
</dbReference>
<comment type="caution">
    <text evidence="7">The sequence shown here is derived from an EMBL/GenBank/DDBJ whole genome shotgun (WGS) entry which is preliminary data.</text>
</comment>
<dbReference type="CDD" id="cd16922">
    <property type="entry name" value="HATPase_EvgS-ArcB-TorS-like"/>
    <property type="match status" value="1"/>
</dbReference>
<dbReference type="InterPro" id="IPR005467">
    <property type="entry name" value="His_kinase_dom"/>
</dbReference>
<dbReference type="InterPro" id="IPR011006">
    <property type="entry name" value="CheY-like_superfamily"/>
</dbReference>
<dbReference type="InterPro" id="IPR036097">
    <property type="entry name" value="HisK_dim/P_sf"/>
</dbReference>
<evidence type="ECO:0000259" key="5">
    <source>
        <dbReference type="PROSITE" id="PS50109"/>
    </source>
</evidence>
<dbReference type="InterPro" id="IPR003661">
    <property type="entry name" value="HisK_dim/P_dom"/>
</dbReference>
<dbReference type="InterPro" id="IPR003594">
    <property type="entry name" value="HATPase_dom"/>
</dbReference>
<evidence type="ECO:0000313" key="8">
    <source>
        <dbReference type="Proteomes" id="UP001597216"/>
    </source>
</evidence>
<dbReference type="PANTHER" id="PTHR45339">
    <property type="entry name" value="HYBRID SIGNAL TRANSDUCTION HISTIDINE KINASE J"/>
    <property type="match status" value="1"/>
</dbReference>
<dbReference type="EMBL" id="JBHTLQ010000027">
    <property type="protein sequence ID" value="MFD1191453.1"/>
    <property type="molecule type" value="Genomic_DNA"/>
</dbReference>
<reference evidence="8" key="1">
    <citation type="journal article" date="2019" name="Int. J. Syst. Evol. Microbiol.">
        <title>The Global Catalogue of Microorganisms (GCM) 10K type strain sequencing project: providing services to taxonomists for standard genome sequencing and annotation.</title>
        <authorList>
            <consortium name="The Broad Institute Genomics Platform"/>
            <consortium name="The Broad Institute Genome Sequencing Center for Infectious Disease"/>
            <person name="Wu L."/>
            <person name="Ma J."/>
        </authorList>
    </citation>
    <scope>NUCLEOTIDE SEQUENCE [LARGE SCALE GENOMIC DNA]</scope>
    <source>
        <strain evidence="8">CCUG 55074</strain>
    </source>
</reference>
<dbReference type="Gene3D" id="3.30.565.10">
    <property type="entry name" value="Histidine kinase-like ATPase, C-terminal domain"/>
    <property type="match status" value="1"/>
</dbReference>